<dbReference type="InterPro" id="IPR011989">
    <property type="entry name" value="ARM-like"/>
</dbReference>
<reference evidence="14" key="2">
    <citation type="journal article" date="2023" name="Science">
        <title>Genomic signatures of disease resistance in endangered staghorn corals.</title>
        <authorList>
            <person name="Vollmer S.V."/>
            <person name="Selwyn J.D."/>
            <person name="Despard B.A."/>
            <person name="Roesel C.L."/>
        </authorList>
    </citation>
    <scope>NUCLEOTIDE SEQUENCE</scope>
    <source>
        <strain evidence="14">K2</strain>
    </source>
</reference>
<dbReference type="EC" id="2.7.11.1" evidence="3"/>
<dbReference type="GO" id="GO:0005634">
    <property type="term" value="C:nucleus"/>
    <property type="evidence" value="ECO:0007669"/>
    <property type="project" value="UniProtKB-SubCell"/>
</dbReference>
<evidence type="ECO:0000256" key="5">
    <source>
        <dbReference type="ARBA" id="ARBA00022679"/>
    </source>
</evidence>
<dbReference type="InterPro" id="IPR003151">
    <property type="entry name" value="PIK-rel_kinase_FAT"/>
</dbReference>
<dbReference type="Gene3D" id="3.30.1010.10">
    <property type="entry name" value="Phosphatidylinositol 3-kinase Catalytic Subunit, Chain A, domain 4"/>
    <property type="match status" value="1"/>
</dbReference>
<feature type="domain" description="FAT" evidence="13">
    <location>
        <begin position="1330"/>
        <end position="1768"/>
    </location>
</feature>
<keyword evidence="10" id="KW-0234">DNA repair</keyword>
<evidence type="ECO:0000256" key="3">
    <source>
        <dbReference type="ARBA" id="ARBA00012513"/>
    </source>
</evidence>
<evidence type="ECO:0000256" key="7">
    <source>
        <dbReference type="ARBA" id="ARBA00022763"/>
    </source>
</evidence>
<evidence type="ECO:0000256" key="2">
    <source>
        <dbReference type="ARBA" id="ARBA00010769"/>
    </source>
</evidence>
<dbReference type="Pfam" id="PF00454">
    <property type="entry name" value="PI3_PI4_kinase"/>
    <property type="match status" value="1"/>
</dbReference>
<protein>
    <recommendedName>
        <fullName evidence="3">non-specific serine/threonine protein kinase</fullName>
        <ecNumber evidence="3">2.7.11.1</ecNumber>
    </recommendedName>
</protein>
<dbReference type="Pfam" id="PF02259">
    <property type="entry name" value="FAT"/>
    <property type="match status" value="1"/>
</dbReference>
<dbReference type="InterPro" id="IPR000403">
    <property type="entry name" value="PI3/4_kinase_cat_dom"/>
</dbReference>
<evidence type="ECO:0000256" key="9">
    <source>
        <dbReference type="ARBA" id="ARBA00022840"/>
    </source>
</evidence>
<dbReference type="EMBL" id="JARQWQ010000038">
    <property type="protein sequence ID" value="KAK2559845.1"/>
    <property type="molecule type" value="Genomic_DNA"/>
</dbReference>
<dbReference type="PROSITE" id="PS51189">
    <property type="entry name" value="FAT"/>
    <property type="match status" value="1"/>
</dbReference>
<dbReference type="GO" id="GO:0005524">
    <property type="term" value="F:ATP binding"/>
    <property type="evidence" value="ECO:0007669"/>
    <property type="project" value="UniProtKB-KW"/>
</dbReference>
<dbReference type="Gene3D" id="1.25.10.10">
    <property type="entry name" value="Leucine-rich Repeat Variant"/>
    <property type="match status" value="1"/>
</dbReference>
<dbReference type="GO" id="GO:0006281">
    <property type="term" value="P:DNA repair"/>
    <property type="evidence" value="ECO:0007669"/>
    <property type="project" value="UniProtKB-KW"/>
</dbReference>
<evidence type="ECO:0000256" key="8">
    <source>
        <dbReference type="ARBA" id="ARBA00022777"/>
    </source>
</evidence>
<keyword evidence="8 14" id="KW-0418">Kinase</keyword>
<dbReference type="GO" id="GO:0000723">
    <property type="term" value="P:telomere maintenance"/>
    <property type="evidence" value="ECO:0007669"/>
    <property type="project" value="TreeGrafter"/>
</dbReference>
<dbReference type="InterPro" id="IPR016024">
    <property type="entry name" value="ARM-type_fold"/>
</dbReference>
<accession>A0AAD9QEP5</accession>
<gene>
    <name evidence="14" type="ORF">P5673_017397</name>
</gene>
<evidence type="ECO:0000256" key="4">
    <source>
        <dbReference type="ARBA" id="ARBA00022527"/>
    </source>
</evidence>
<dbReference type="InterPro" id="IPR056802">
    <property type="entry name" value="ATR-like_M-HEAT"/>
</dbReference>
<keyword evidence="15" id="KW-1185">Reference proteome</keyword>
<dbReference type="Pfam" id="PF23593">
    <property type="entry name" value="HEAT_ATR"/>
    <property type="match status" value="1"/>
</dbReference>
<proteinExistence type="inferred from homology"/>
<dbReference type="SMART" id="SM00802">
    <property type="entry name" value="UME"/>
    <property type="match status" value="1"/>
</dbReference>
<dbReference type="GO" id="GO:0004674">
    <property type="term" value="F:protein serine/threonine kinase activity"/>
    <property type="evidence" value="ECO:0007669"/>
    <property type="project" value="UniProtKB-KW"/>
</dbReference>
<keyword evidence="4" id="KW-0723">Serine/threonine-protein kinase</keyword>
<keyword evidence="7" id="KW-0227">DNA damage</keyword>
<reference evidence="14" key="1">
    <citation type="journal article" date="2023" name="G3 (Bethesda)">
        <title>Whole genome assembly and annotation of the endangered Caribbean coral Acropora cervicornis.</title>
        <authorList>
            <person name="Selwyn J.D."/>
            <person name="Vollmer S.V."/>
        </authorList>
    </citation>
    <scope>NUCLEOTIDE SEQUENCE</scope>
    <source>
        <strain evidence="14">K2</strain>
    </source>
</reference>
<name>A0AAD9QEP5_ACRCE</name>
<comment type="similarity">
    <text evidence="2">Belongs to the PI3/PI4-kinase family. ATM subfamily.</text>
</comment>
<dbReference type="Pfam" id="PF25032">
    <property type="entry name" value="N-HEAT_ATR"/>
    <property type="match status" value="1"/>
</dbReference>
<dbReference type="Proteomes" id="UP001249851">
    <property type="component" value="Unassembled WGS sequence"/>
</dbReference>
<dbReference type="GO" id="GO:0000077">
    <property type="term" value="P:DNA damage checkpoint signaling"/>
    <property type="evidence" value="ECO:0007669"/>
    <property type="project" value="TreeGrafter"/>
</dbReference>
<feature type="domain" description="PI3K/PI4K catalytic" evidence="12">
    <location>
        <begin position="1775"/>
        <end position="1897"/>
    </location>
</feature>
<keyword evidence="6" id="KW-0547">Nucleotide-binding</keyword>
<dbReference type="Pfam" id="PF25030">
    <property type="entry name" value="M-HEAT_ATR"/>
    <property type="match status" value="1"/>
</dbReference>
<evidence type="ECO:0000256" key="6">
    <source>
        <dbReference type="ARBA" id="ARBA00022741"/>
    </source>
</evidence>
<dbReference type="PROSITE" id="PS50290">
    <property type="entry name" value="PI3_4_KINASE_3"/>
    <property type="match status" value="1"/>
</dbReference>
<evidence type="ECO:0000256" key="10">
    <source>
        <dbReference type="ARBA" id="ARBA00023204"/>
    </source>
</evidence>
<sequence>MVYKLSSARLTELQQRESTPVFQQMMQHGGRKLIFEAFELGLKWIPGYRAIRYTRIKCDSVEVERPVMAASSLISEKLAPIMASLTARRSNVESLSTQEHYMSAKEMRKLLCEFINSILTDLDAVSIQLSRKTGGTLHSEMIWQFLHHCLDTFPECFVETEPRVVQDGGIPVPSTSHATGHMQGNKICEPVKVFASWILSRILCVLADANCSALHDKSISAIISLLQLVKGKDLVFYKELLSEFVSLLDDLATVDKCLFRVGHPSDNALPLYFGHFQFNNTVTMDEDLNLVKKLICIRDEEDCYVLQVAVRERVISLESSLAKCLRVLSRCTDQGKEKSPQRAGIFMFSPRHGALCQFIAHLYKCIPVTGSRSVPITQTSESEVCSNTAKCESGAISPKKRKSVTIWQSASKQEKSMAMSPVILKLVDRFETLGKSILQKASESCPNLEEFKCHLEGLRVTLEIMVHLCSHRLKNPNDLGDFKDLFTSIDLGELFNIFKASLQIMTGIVKDLPQTSATKDSLNLLFGKLIQISGTLYFVSDFIPIPPDFWQFLIFLASIPWLSICDPPWCDLPHKFDLPVDVMVRCGATLGAIINAESKESCLHLLASFHSDAAPTWRTQVFLFVLKDPSNEIKMSTMKWLPLLLCCLGSFSFHLMTDVLPGLMSAGPLIQEGIANVLGPLACVLTENTVVTKLNCDPSFEESVCENISVLCPNCDSDAVIGKGAEEKNEPLAVVNAAIFTPFLQLLSPDVSFSVKSAFIKSMRRIFTHMTFTPDSAAHSSIVMATCCDLIEDPDFHVRLCFSNVVSHIVKPGGADASKNIQQTVISKLKKVFVEASLQRNYKLQETVVLTIGHLGRIAEGELLLVVQEVASFQGKPLKELFSIFKQPICKFVVDAIEEIQSRDPAAKVSLDTVLEVASVFEFKDVQSFLKKETDVELGSLLRAEGQSVYNQLLLYLSVSYNKVFSGLAMLASKDDTYKGPKDLQTSQHLANFLQSRLLGILAFYNSVLLTNCDMEEKRLALESITKLMQVMGPKFITTVRVKVMGILRLCLRFQDEGFPELSCHAWDSFVRNVELSSLGPMLSQIVVTLLPYLNKLPARVSPIFHFLIVENKDYAQEYFHEIYFLPDIPELRRVSSVLRSSSGKASKILGLQDQLRQSLKGVAHESADVQKHALTKLKQLLHDNQATLHGYVLNNETVDPIIPRIISVESKILVAECLGELGAVDPGRLDKLTHDPVDEQTVFEGWLPTVEEISRAYSRSSSIPFVFEVKSVKPSHMFLACSKVFKLHVEIMAVLTHLQRNEELPVPSSGILDQHKAVETFLEKIPQDVLANASFHCKAYARALMHFEAFISSQKQDVQQRLEFMQKLYIALDEPDGVAGVAASRKQQPTLHEQILDHKSSGKLCDASARYEKEIQEEPDEIGHRKGLLQCLIDLGQVTTALVHVNGVVTKRPEWEKSLNAYRVEASWRLGQWDSLENYLKLERGVGGWDIGLGRILLAAKDKNESEFRRQLRIVRSQQMGFLSAASMESGSYQRGYEHIVRLHMLRELEEAVKRGFRIASDCEDTRIVADDWESRLHISQAMLLIGRWMEETANYEPNRVIQQYKEVTSLHNNWENGHFYLGKYYDKLMVNCADGDEKSNKLSVDFIRFVLRHYGQSLEFGNKYIYQSMPRLLTIWLDFGATVSDQGRQTKSSDKFGKRQKLADFNEIVAELTNKLPPYQFLTAFSLLISRICHANLSVFQQLKSSFAMRKNRCHEIFESAVSRDAKLRKFLESAMTVTLPSGPGSHLDHNPFPGSLACIAGFEDTDDLRKDSRTMEFNALVNKCLRKDPECRTRQLHIRTYAVIPLNEECGLLEWVQNTHGLRNILTKIYKEKNMYVRGTEIKKLIDKAGNKLE</sequence>
<comment type="caution">
    <text evidence="14">The sequence shown here is derived from an EMBL/GenBank/DDBJ whole genome shotgun (WGS) entry which is preliminary data.</text>
</comment>
<keyword evidence="9" id="KW-0067">ATP-binding</keyword>
<dbReference type="PANTHER" id="PTHR11139">
    <property type="entry name" value="ATAXIA TELANGIECTASIA MUTATED ATM -RELATED"/>
    <property type="match status" value="1"/>
</dbReference>
<dbReference type="Pfam" id="PF08064">
    <property type="entry name" value="UME"/>
    <property type="match status" value="1"/>
</dbReference>
<evidence type="ECO:0000259" key="13">
    <source>
        <dbReference type="PROSITE" id="PS51189"/>
    </source>
</evidence>
<evidence type="ECO:0000256" key="1">
    <source>
        <dbReference type="ARBA" id="ARBA00004123"/>
    </source>
</evidence>
<dbReference type="GO" id="GO:0005694">
    <property type="term" value="C:chromosome"/>
    <property type="evidence" value="ECO:0007669"/>
    <property type="project" value="TreeGrafter"/>
</dbReference>
<dbReference type="SUPFAM" id="SSF48371">
    <property type="entry name" value="ARM repeat"/>
    <property type="match status" value="1"/>
</dbReference>
<evidence type="ECO:0000259" key="12">
    <source>
        <dbReference type="PROSITE" id="PS50290"/>
    </source>
</evidence>
<dbReference type="InterPro" id="IPR056803">
    <property type="entry name" value="ATR-like_N-HEAT"/>
</dbReference>
<dbReference type="InterPro" id="IPR057564">
    <property type="entry name" value="HEAT_ATR"/>
</dbReference>
<keyword evidence="11" id="KW-0539">Nucleus</keyword>
<dbReference type="InterPro" id="IPR011009">
    <property type="entry name" value="Kinase-like_dom_sf"/>
</dbReference>
<evidence type="ECO:0000313" key="14">
    <source>
        <dbReference type="EMBL" id="KAK2559845.1"/>
    </source>
</evidence>
<comment type="subcellular location">
    <subcellularLocation>
        <location evidence="1">Nucleus</location>
    </subcellularLocation>
</comment>
<dbReference type="InterPro" id="IPR050517">
    <property type="entry name" value="DDR_Repair_Kinase"/>
</dbReference>
<dbReference type="PANTHER" id="PTHR11139:SF69">
    <property type="entry name" value="SERINE_THREONINE-PROTEIN KINASE ATR"/>
    <property type="match status" value="1"/>
</dbReference>
<dbReference type="SUPFAM" id="SSF56112">
    <property type="entry name" value="Protein kinase-like (PK-like)"/>
    <property type="match status" value="1"/>
</dbReference>
<organism evidence="14 15">
    <name type="scientific">Acropora cervicornis</name>
    <name type="common">Staghorn coral</name>
    <dbReference type="NCBI Taxonomy" id="6130"/>
    <lineage>
        <taxon>Eukaryota</taxon>
        <taxon>Metazoa</taxon>
        <taxon>Cnidaria</taxon>
        <taxon>Anthozoa</taxon>
        <taxon>Hexacorallia</taxon>
        <taxon>Scleractinia</taxon>
        <taxon>Astrocoeniina</taxon>
        <taxon>Acroporidae</taxon>
        <taxon>Acropora</taxon>
    </lineage>
</organism>
<dbReference type="InterPro" id="IPR014009">
    <property type="entry name" value="PIK_FAT"/>
</dbReference>
<dbReference type="InterPro" id="IPR012993">
    <property type="entry name" value="UME"/>
</dbReference>
<evidence type="ECO:0000256" key="11">
    <source>
        <dbReference type="ARBA" id="ARBA00023242"/>
    </source>
</evidence>
<evidence type="ECO:0000313" key="15">
    <source>
        <dbReference type="Proteomes" id="UP001249851"/>
    </source>
</evidence>
<keyword evidence="5" id="KW-0808">Transferase</keyword>